<gene>
    <name evidence="6" type="ORF">NLI96_g7414</name>
</gene>
<evidence type="ECO:0000256" key="5">
    <source>
        <dbReference type="ARBA" id="ARBA00023212"/>
    </source>
</evidence>
<accession>A0AAD5YH84</accession>
<proteinExistence type="predicted"/>
<dbReference type="GO" id="GO:0034314">
    <property type="term" value="P:Arp2/3 complex-mediated actin nucleation"/>
    <property type="evidence" value="ECO:0007669"/>
    <property type="project" value="InterPro"/>
</dbReference>
<keyword evidence="4" id="KW-0677">Repeat</keyword>
<name>A0AAD5YH84_9APHY</name>
<dbReference type="PANTHER" id="PTHR10709:SF2">
    <property type="entry name" value="ACTIN-RELATED PROTEIN 2_3 COMPLEX SUBUNIT"/>
    <property type="match status" value="1"/>
</dbReference>
<organism evidence="6 7">
    <name type="scientific">Meripilus lineatus</name>
    <dbReference type="NCBI Taxonomy" id="2056292"/>
    <lineage>
        <taxon>Eukaryota</taxon>
        <taxon>Fungi</taxon>
        <taxon>Dikarya</taxon>
        <taxon>Basidiomycota</taxon>
        <taxon>Agaricomycotina</taxon>
        <taxon>Agaricomycetes</taxon>
        <taxon>Polyporales</taxon>
        <taxon>Meripilaceae</taxon>
        <taxon>Meripilus</taxon>
    </lineage>
</organism>
<dbReference type="Proteomes" id="UP001212997">
    <property type="component" value="Unassembled WGS sequence"/>
</dbReference>
<evidence type="ECO:0000313" key="6">
    <source>
        <dbReference type="EMBL" id="KAJ3481797.1"/>
    </source>
</evidence>
<keyword evidence="3" id="KW-0853">WD repeat</keyword>
<dbReference type="GO" id="GO:0005737">
    <property type="term" value="C:cytoplasm"/>
    <property type="evidence" value="ECO:0007669"/>
    <property type="project" value="UniProtKB-SubCell"/>
</dbReference>
<keyword evidence="5" id="KW-0206">Cytoskeleton</keyword>
<dbReference type="EMBL" id="JANAWD010000303">
    <property type="protein sequence ID" value="KAJ3481797.1"/>
    <property type="molecule type" value="Genomic_DNA"/>
</dbReference>
<comment type="caution">
    <text evidence="6">The sequence shown here is derived from an EMBL/GenBank/DDBJ whole genome shotgun (WGS) entry which is preliminary data.</text>
</comment>
<evidence type="ECO:0000256" key="1">
    <source>
        <dbReference type="ARBA" id="ARBA00004496"/>
    </source>
</evidence>
<keyword evidence="7" id="KW-1185">Reference proteome</keyword>
<evidence type="ECO:0000256" key="4">
    <source>
        <dbReference type="ARBA" id="ARBA00022737"/>
    </source>
</evidence>
<protein>
    <submittedName>
        <fullName evidence="6">Uncharacterized protein</fullName>
    </submittedName>
</protein>
<keyword evidence="2" id="KW-0963">Cytoplasm</keyword>
<dbReference type="PANTHER" id="PTHR10709">
    <property type="entry name" value="ACTIN-RELATED PROTEIN 2/3 COMPLEX SUBUNIT 1"/>
    <property type="match status" value="1"/>
</dbReference>
<dbReference type="InterPro" id="IPR015943">
    <property type="entry name" value="WD40/YVTN_repeat-like_dom_sf"/>
</dbReference>
<dbReference type="InterPro" id="IPR017383">
    <property type="entry name" value="ARPC1"/>
</dbReference>
<dbReference type="AlphaFoldDB" id="A0AAD5YH84"/>
<dbReference type="GO" id="GO:0005885">
    <property type="term" value="C:Arp2/3 protein complex"/>
    <property type="evidence" value="ECO:0007669"/>
    <property type="project" value="InterPro"/>
</dbReference>
<reference evidence="6" key="1">
    <citation type="submission" date="2022-07" db="EMBL/GenBank/DDBJ databases">
        <title>Genome Sequence of Physisporinus lineatus.</title>
        <authorList>
            <person name="Buettner E."/>
        </authorList>
    </citation>
    <scope>NUCLEOTIDE SEQUENCE</scope>
    <source>
        <strain evidence="6">VT162</strain>
    </source>
</reference>
<comment type="subcellular location">
    <subcellularLocation>
        <location evidence="1">Cytoplasm</location>
    </subcellularLocation>
</comment>
<evidence type="ECO:0000256" key="3">
    <source>
        <dbReference type="ARBA" id="ARBA00022574"/>
    </source>
</evidence>
<sequence length="264" mass="29536">MNILKCCHNLLRLKYQTPDEEHVSVNTSVNPHSNQPTENPLANFQALRFVGRMPLPLWEGMETLSEAPNSNRIITSFQDRTTSVWQQTPDSMTGQLIWEPTLVALRINRSATFVRWSPNEDKFAVTSSTYGGRRSSKVCALMVASVVLMLSARSTPQGDRWVLEFYRVLGRSAPGSADMKAQFPSTYTKDVDHILQHTGIAVPASEIRLAYDSKMLMNADMLGGYGASLSSSSVARVLHPAGWAYFVRTDVMVQLYMYILAVRI</sequence>
<evidence type="ECO:0000313" key="7">
    <source>
        <dbReference type="Proteomes" id="UP001212997"/>
    </source>
</evidence>
<dbReference type="Gene3D" id="2.130.10.10">
    <property type="entry name" value="YVTN repeat-like/Quinoprotein amine dehydrogenase"/>
    <property type="match status" value="1"/>
</dbReference>
<evidence type="ECO:0000256" key="2">
    <source>
        <dbReference type="ARBA" id="ARBA00022490"/>
    </source>
</evidence>
<dbReference type="GO" id="GO:0051015">
    <property type="term" value="F:actin filament binding"/>
    <property type="evidence" value="ECO:0007669"/>
    <property type="project" value="TreeGrafter"/>
</dbReference>